<dbReference type="RefSeq" id="WP_004895646.1">
    <property type="nucleotide sequence ID" value="NZ_KB849578.1"/>
</dbReference>
<dbReference type="Proteomes" id="UP000018440">
    <property type="component" value="Unassembled WGS sequence"/>
</dbReference>
<protein>
    <submittedName>
        <fullName evidence="2">Uncharacterized protein</fullName>
    </submittedName>
</protein>
<evidence type="ECO:0000256" key="1">
    <source>
        <dbReference type="SAM" id="Phobius"/>
    </source>
</evidence>
<accession>N9AI00</accession>
<feature type="transmembrane region" description="Helical" evidence="1">
    <location>
        <begin position="123"/>
        <end position="141"/>
    </location>
</feature>
<feature type="transmembrane region" description="Helical" evidence="1">
    <location>
        <begin position="93"/>
        <end position="111"/>
    </location>
</feature>
<organism evidence="2 3">
    <name type="scientific">Acinetobacter schindleri CIP 107287</name>
    <dbReference type="NCBI Taxonomy" id="1217988"/>
    <lineage>
        <taxon>Bacteria</taxon>
        <taxon>Pseudomonadati</taxon>
        <taxon>Pseudomonadota</taxon>
        <taxon>Gammaproteobacteria</taxon>
        <taxon>Moraxellales</taxon>
        <taxon>Moraxellaceae</taxon>
        <taxon>Acinetobacter</taxon>
    </lineage>
</organism>
<keyword evidence="1" id="KW-0472">Membrane</keyword>
<reference evidence="2 3" key="1">
    <citation type="submission" date="2013-02" db="EMBL/GenBank/DDBJ databases">
        <title>The Genome Sequence of Acinetobacter schindleri CIP 107287.</title>
        <authorList>
            <consortium name="The Broad Institute Genome Sequencing Platform"/>
            <consortium name="The Broad Institute Genome Sequencing Center for Infectious Disease"/>
            <person name="Cerqueira G."/>
            <person name="Feldgarden M."/>
            <person name="Courvalin P."/>
            <person name="Perichon B."/>
            <person name="Grillot-Courvalin C."/>
            <person name="Clermont D."/>
            <person name="Rocha E."/>
            <person name="Yoon E.-J."/>
            <person name="Nemec A."/>
            <person name="Walker B."/>
            <person name="Young S.K."/>
            <person name="Zeng Q."/>
            <person name="Gargeya S."/>
            <person name="Fitzgerald M."/>
            <person name="Haas B."/>
            <person name="Abouelleil A."/>
            <person name="Alvarado L."/>
            <person name="Arachchi H.M."/>
            <person name="Berlin A.M."/>
            <person name="Chapman S.B."/>
            <person name="Dewar J."/>
            <person name="Goldberg J."/>
            <person name="Griggs A."/>
            <person name="Gujja S."/>
            <person name="Hansen M."/>
            <person name="Howarth C."/>
            <person name="Imamovic A."/>
            <person name="Larimer J."/>
            <person name="McCowan C."/>
            <person name="Murphy C."/>
            <person name="Neiman D."/>
            <person name="Pearson M."/>
            <person name="Priest M."/>
            <person name="Roberts A."/>
            <person name="Saif S."/>
            <person name="Shea T."/>
            <person name="Sisk P."/>
            <person name="Sykes S."/>
            <person name="Wortman J."/>
            <person name="Nusbaum C."/>
            <person name="Birren B."/>
        </authorList>
    </citation>
    <scope>NUCLEOTIDE SEQUENCE [LARGE SCALE GENOMIC DNA]</scope>
    <source>
        <strain evidence="2 3">CIP 107287</strain>
    </source>
</reference>
<dbReference type="HOGENOM" id="CLU_1551984_0_0_6"/>
<feature type="transmembrane region" description="Helical" evidence="1">
    <location>
        <begin position="153"/>
        <end position="171"/>
    </location>
</feature>
<dbReference type="AlphaFoldDB" id="N9AI00"/>
<gene>
    <name evidence="2" type="ORF">F955_02867</name>
</gene>
<proteinExistence type="predicted"/>
<evidence type="ECO:0000313" key="3">
    <source>
        <dbReference type="Proteomes" id="UP000018440"/>
    </source>
</evidence>
<name>N9AI00_9GAMM</name>
<keyword evidence="1" id="KW-0812">Transmembrane</keyword>
<sequence>MSFDKKPNVFDCKIPNFIDQNQPDTWPDVLQARLFSIELFNVKFQDLEPNEQAFFNHIKNNIQYYDIIFKEKRDGTIDADIGSFDRHLVQNRVYLWMPFLFFSVISNYANFFTIGHVSLSTTLLNGFVFLISLFGIPTTFYKDRFEKKSFYKWYPALIIFSALISTIAAFIT</sequence>
<comment type="caution">
    <text evidence="2">The sequence shown here is derived from an EMBL/GenBank/DDBJ whole genome shotgun (WGS) entry which is preliminary data.</text>
</comment>
<evidence type="ECO:0000313" key="2">
    <source>
        <dbReference type="EMBL" id="ENV43320.1"/>
    </source>
</evidence>
<keyword evidence="1" id="KW-1133">Transmembrane helix</keyword>
<dbReference type="EMBL" id="APPQ01000031">
    <property type="protein sequence ID" value="ENV43320.1"/>
    <property type="molecule type" value="Genomic_DNA"/>
</dbReference>